<dbReference type="Proteomes" id="UP001596105">
    <property type="component" value="Unassembled WGS sequence"/>
</dbReference>
<dbReference type="CDD" id="cd17321">
    <property type="entry name" value="MFS_MMR_MDR_like"/>
    <property type="match status" value="1"/>
</dbReference>
<dbReference type="Gene3D" id="1.20.1720.10">
    <property type="entry name" value="Multidrug resistance protein D"/>
    <property type="match status" value="1"/>
</dbReference>
<reference evidence="9" key="1">
    <citation type="journal article" date="2019" name="Int. J. Syst. Evol. Microbiol.">
        <title>The Global Catalogue of Microorganisms (GCM) 10K type strain sequencing project: providing services to taxonomists for standard genome sequencing and annotation.</title>
        <authorList>
            <consortium name="The Broad Institute Genomics Platform"/>
            <consortium name="The Broad Institute Genome Sequencing Center for Infectious Disease"/>
            <person name="Wu L."/>
            <person name="Ma J."/>
        </authorList>
    </citation>
    <scope>NUCLEOTIDE SEQUENCE [LARGE SCALE GENOMIC DNA]</scope>
    <source>
        <strain evidence="9">CCUG 57113</strain>
    </source>
</reference>
<dbReference type="PANTHER" id="PTHR42718">
    <property type="entry name" value="MAJOR FACILITATOR SUPERFAMILY MULTIDRUG TRANSPORTER MFSC"/>
    <property type="match status" value="1"/>
</dbReference>
<sequence length="521" mass="57039">MNDKVAMPIWAIGLFVVVMNTTMFNVSIPDIIRDLDISADLASWVISSYSIGYALSTVIYSRLSDIVPIRRLLTVGLTTLGVSSVVGIFARHFEMLLAARILQSAGAGAMAGLGLVLASRYVPPERRGRAIAMISAGSAMAFGLGPIVGGLISEYIGWNGLFAVTCLVLAVLPVLVRLLPKEQTRLARFDLWGAVLTVVNAAALLVAITQQSYVWFAVAVLSVIAHVIYVRRAKETFINPKLLKRPGYRKLLFVGFCVLVTNLGNLFLMPLVLARLFDQSPLRIGLMIAPGAVLTAFLTRYFGRWIDRYGNLRFLVLGHAILALVLAFYSWEIAASRWVILCGYAFFSPALSATLSSLNNETSIGLPKEMIGSGMGFMQLVQFFGGSVSVAFCGLLLERQSHLPEPTAFRHAYELLLGVILSCRRYSCSPTRSLLSRYAKPSRRVNRSVGLGITAREPMPEPPPIGFVGLVLREERSSRGTFFFAEAGNSNGESFKKGDRDETIMDRVLCPSVAVGMRQRR</sequence>
<feature type="transmembrane region" description="Helical" evidence="6">
    <location>
        <begin position="314"/>
        <end position="331"/>
    </location>
</feature>
<gene>
    <name evidence="8" type="ORF">ACFPPD_26025</name>
</gene>
<evidence type="ECO:0000256" key="6">
    <source>
        <dbReference type="SAM" id="Phobius"/>
    </source>
</evidence>
<feature type="transmembrane region" description="Helical" evidence="6">
    <location>
        <begin position="191"/>
        <end position="208"/>
    </location>
</feature>
<evidence type="ECO:0000256" key="4">
    <source>
        <dbReference type="ARBA" id="ARBA00022989"/>
    </source>
</evidence>
<keyword evidence="5 6" id="KW-0472">Membrane</keyword>
<dbReference type="EMBL" id="JBHSMH010000117">
    <property type="protein sequence ID" value="MFC5472145.1"/>
    <property type="molecule type" value="Genomic_DNA"/>
</dbReference>
<dbReference type="InterPro" id="IPR020846">
    <property type="entry name" value="MFS_dom"/>
</dbReference>
<dbReference type="PROSITE" id="PS50850">
    <property type="entry name" value="MFS"/>
    <property type="match status" value="1"/>
</dbReference>
<feature type="transmembrane region" description="Helical" evidence="6">
    <location>
        <begin position="377"/>
        <end position="397"/>
    </location>
</feature>
<protein>
    <submittedName>
        <fullName evidence="8">MFS transporter</fullName>
    </submittedName>
</protein>
<evidence type="ECO:0000256" key="3">
    <source>
        <dbReference type="ARBA" id="ARBA00022692"/>
    </source>
</evidence>
<feature type="transmembrane region" description="Helical" evidence="6">
    <location>
        <begin position="7"/>
        <end position="29"/>
    </location>
</feature>
<dbReference type="RefSeq" id="WP_209750626.1">
    <property type="nucleotide sequence ID" value="NZ_JBHSMH010000117.1"/>
</dbReference>
<feature type="transmembrane region" description="Helical" evidence="6">
    <location>
        <begin position="251"/>
        <end position="272"/>
    </location>
</feature>
<proteinExistence type="predicted"/>
<dbReference type="InterPro" id="IPR036259">
    <property type="entry name" value="MFS_trans_sf"/>
</dbReference>
<evidence type="ECO:0000256" key="1">
    <source>
        <dbReference type="ARBA" id="ARBA00004651"/>
    </source>
</evidence>
<dbReference type="InterPro" id="IPR011701">
    <property type="entry name" value="MFS"/>
</dbReference>
<evidence type="ECO:0000256" key="5">
    <source>
        <dbReference type="ARBA" id="ARBA00023136"/>
    </source>
</evidence>
<keyword evidence="9" id="KW-1185">Reference proteome</keyword>
<evidence type="ECO:0000259" key="7">
    <source>
        <dbReference type="PROSITE" id="PS50850"/>
    </source>
</evidence>
<feature type="transmembrane region" description="Helical" evidence="6">
    <location>
        <begin position="130"/>
        <end position="152"/>
    </location>
</feature>
<organism evidence="8 9">
    <name type="scientific">Cohnella suwonensis</name>
    <dbReference type="NCBI Taxonomy" id="696072"/>
    <lineage>
        <taxon>Bacteria</taxon>
        <taxon>Bacillati</taxon>
        <taxon>Bacillota</taxon>
        <taxon>Bacilli</taxon>
        <taxon>Bacillales</taxon>
        <taxon>Paenibacillaceae</taxon>
        <taxon>Cohnella</taxon>
    </lineage>
</organism>
<feature type="transmembrane region" description="Helical" evidence="6">
    <location>
        <begin position="41"/>
        <end position="60"/>
    </location>
</feature>
<name>A0ABW0M228_9BACL</name>
<keyword evidence="4 6" id="KW-1133">Transmembrane helix</keyword>
<evidence type="ECO:0000256" key="2">
    <source>
        <dbReference type="ARBA" id="ARBA00022448"/>
    </source>
</evidence>
<dbReference type="PANTHER" id="PTHR42718:SF9">
    <property type="entry name" value="MAJOR FACILITATOR SUPERFAMILY MULTIDRUG TRANSPORTER MFSC"/>
    <property type="match status" value="1"/>
</dbReference>
<dbReference type="PRINTS" id="PR01036">
    <property type="entry name" value="TCRTETB"/>
</dbReference>
<comment type="subcellular location">
    <subcellularLocation>
        <location evidence="1">Cell membrane</location>
        <topology evidence="1">Multi-pass membrane protein</topology>
    </subcellularLocation>
</comment>
<feature type="transmembrane region" description="Helical" evidence="6">
    <location>
        <begin position="72"/>
        <end position="90"/>
    </location>
</feature>
<keyword evidence="3 6" id="KW-0812">Transmembrane</keyword>
<feature type="transmembrane region" description="Helical" evidence="6">
    <location>
        <begin position="158"/>
        <end position="179"/>
    </location>
</feature>
<evidence type="ECO:0000313" key="9">
    <source>
        <dbReference type="Proteomes" id="UP001596105"/>
    </source>
</evidence>
<comment type="caution">
    <text evidence="8">The sequence shown here is derived from an EMBL/GenBank/DDBJ whole genome shotgun (WGS) entry which is preliminary data.</text>
</comment>
<accession>A0ABW0M228</accession>
<keyword evidence="2" id="KW-0813">Transport</keyword>
<evidence type="ECO:0000313" key="8">
    <source>
        <dbReference type="EMBL" id="MFC5472145.1"/>
    </source>
</evidence>
<dbReference type="Gene3D" id="1.20.1250.20">
    <property type="entry name" value="MFS general substrate transporter like domains"/>
    <property type="match status" value="1"/>
</dbReference>
<feature type="domain" description="Major facilitator superfamily (MFS) profile" evidence="7">
    <location>
        <begin position="6"/>
        <end position="430"/>
    </location>
</feature>
<dbReference type="Pfam" id="PF07690">
    <property type="entry name" value="MFS_1"/>
    <property type="match status" value="1"/>
</dbReference>
<feature type="transmembrane region" description="Helical" evidence="6">
    <location>
        <begin position="214"/>
        <end position="230"/>
    </location>
</feature>
<dbReference type="SUPFAM" id="SSF103473">
    <property type="entry name" value="MFS general substrate transporter"/>
    <property type="match status" value="1"/>
</dbReference>
<feature type="transmembrane region" description="Helical" evidence="6">
    <location>
        <begin position="284"/>
        <end position="302"/>
    </location>
</feature>
<feature type="transmembrane region" description="Helical" evidence="6">
    <location>
        <begin position="96"/>
        <end position="118"/>
    </location>
</feature>